<evidence type="ECO:0000259" key="1">
    <source>
        <dbReference type="Pfam" id="PF08348"/>
    </source>
</evidence>
<evidence type="ECO:0000259" key="2">
    <source>
        <dbReference type="Pfam" id="PF13309"/>
    </source>
</evidence>
<dbReference type="InterPro" id="IPR039446">
    <property type="entry name" value="DauR-like"/>
</dbReference>
<dbReference type="KEGG" id="crs:FQB35_02960"/>
<dbReference type="AlphaFoldDB" id="A0A5C0SDS9"/>
<gene>
    <name evidence="3" type="ORF">FQB35_02960</name>
</gene>
<accession>A0A5C0SDS9</accession>
<dbReference type="InterPro" id="IPR039445">
    <property type="entry name" value="DauR-like_HTH"/>
</dbReference>
<dbReference type="Pfam" id="PF13309">
    <property type="entry name" value="HTH_22"/>
    <property type="match status" value="1"/>
</dbReference>
<dbReference type="Proteomes" id="UP000324646">
    <property type="component" value="Chromosome"/>
</dbReference>
<evidence type="ECO:0000313" key="4">
    <source>
        <dbReference type="Proteomes" id="UP000324646"/>
    </source>
</evidence>
<sequence>MNQNILKQYSILVEFLGKALGPDYEVVLHDVSDYTNSIVAIANGHVSGRTIGAPMTNLGLTVISDKSYKDIDYKINYNGISKDQRLLRSSTLFIKDENEELVGMLCINFDDKRYVDLSNQILKLCHPDELIEKNSTYESINSILDDETESFPDSIAEVTNTVLNKILSKNNIPIERLTQDERLKVVDILNQKGIFMLKGAVSEVAKQLRCSEPSIYRYLNKLNKDKENSQE</sequence>
<dbReference type="RefSeq" id="WP_148808534.1">
    <property type="nucleotide sequence ID" value="NZ_CP042243.1"/>
</dbReference>
<keyword evidence="4" id="KW-1185">Reference proteome</keyword>
<protein>
    <submittedName>
        <fullName evidence="3">Transcriptional regulator</fullName>
    </submittedName>
</protein>
<dbReference type="InterPro" id="IPR013559">
    <property type="entry name" value="YheO"/>
</dbReference>
<evidence type="ECO:0000313" key="3">
    <source>
        <dbReference type="EMBL" id="QEK11414.1"/>
    </source>
</evidence>
<feature type="domain" description="Transcriptional regulator DauR-like HTH" evidence="2">
    <location>
        <begin position="160"/>
        <end position="220"/>
    </location>
</feature>
<dbReference type="OrthoDB" id="9796595at2"/>
<organism evidence="3 4">
    <name type="scientific">Crassaminicella thermophila</name>
    <dbReference type="NCBI Taxonomy" id="2599308"/>
    <lineage>
        <taxon>Bacteria</taxon>
        <taxon>Bacillati</taxon>
        <taxon>Bacillota</taxon>
        <taxon>Clostridia</taxon>
        <taxon>Eubacteriales</taxon>
        <taxon>Clostridiaceae</taxon>
        <taxon>Crassaminicella</taxon>
    </lineage>
</organism>
<feature type="domain" description="YheO-like" evidence="1">
    <location>
        <begin position="6"/>
        <end position="118"/>
    </location>
</feature>
<dbReference type="Pfam" id="PF08348">
    <property type="entry name" value="PAS_6"/>
    <property type="match status" value="1"/>
</dbReference>
<reference evidence="3 4" key="1">
    <citation type="submission" date="2019-07" db="EMBL/GenBank/DDBJ databases">
        <title>Complete genome of Crassaminicella thermophila SY095.</title>
        <authorList>
            <person name="Li X."/>
        </authorList>
    </citation>
    <scope>NUCLEOTIDE SEQUENCE [LARGE SCALE GENOMIC DNA]</scope>
    <source>
        <strain evidence="3 4">SY095</strain>
    </source>
</reference>
<dbReference type="PANTHER" id="PTHR35568">
    <property type="entry name" value="TRANSCRIPTIONAL REGULATOR DAUR"/>
    <property type="match status" value="1"/>
</dbReference>
<name>A0A5C0SDS9_CRATE</name>
<dbReference type="EMBL" id="CP042243">
    <property type="protein sequence ID" value="QEK11414.1"/>
    <property type="molecule type" value="Genomic_DNA"/>
</dbReference>
<proteinExistence type="predicted"/>
<dbReference type="PANTHER" id="PTHR35568:SF1">
    <property type="entry name" value="TRANSCRIPTIONAL REGULATOR DAUR"/>
    <property type="match status" value="1"/>
</dbReference>